<protein>
    <submittedName>
        <fullName evidence="10">Methyl-accepting chemotaxis protein McpB</fullName>
    </submittedName>
</protein>
<sequence>MKITIGNKLKTAFTVVIIAMLVISGISYMYLQRSNQALASIDEDTKRIDLYNDVAFQMVRANASIRGYMMYKKQEMLDNHYEIRKSLHQSVDALLAKNEQDEGFSEFVVNLEAWEAAIEADVLKPLRAGDNALAEKNALPILGKGSQALVVFSKQMATENTAAIHSKIQALHKGAAAQLRTIIMISIIIIISSISIATITGRNIGRRMQRTIDTLNVFSTGDLTQRLEMGSRDEFASLAASFNSMAEKLSAMMKTVSQSSHTVAATSAELTASSEEVSNAAMNVAESIQAISSSLENQEHRTNEMREVTASMMAKMDGITASVDVTNDAMNQAKTMADEGVNAVTAVTKQMDTISTYTLALNERMQDLAHNTTAIELAANVIKDIADQTNLLALNASIEAARAGEAGKGFAIVAEEVRKLADESNTAAGKIDQIIASITANTRHIEQDITNSHYSVTTGKNKVDVASQLFTQIVTSFDDVQEQTAVVTAEVHSIHKGLSQIAAQVTAIDSSAERSLTRAQDVASAAEEQTASVQEIAAATAHLAERAHELAETTKTFTY</sequence>
<dbReference type="PROSITE" id="PS50111">
    <property type="entry name" value="CHEMOTAXIS_TRANSDUC_2"/>
    <property type="match status" value="1"/>
</dbReference>
<dbReference type="Gene3D" id="1.10.287.950">
    <property type="entry name" value="Methyl-accepting chemotaxis protein"/>
    <property type="match status" value="1"/>
</dbReference>
<dbReference type="CDD" id="cd06225">
    <property type="entry name" value="HAMP"/>
    <property type="match status" value="1"/>
</dbReference>
<dbReference type="PRINTS" id="PR00260">
    <property type="entry name" value="CHEMTRNSDUCR"/>
</dbReference>
<dbReference type="Pfam" id="PF00672">
    <property type="entry name" value="HAMP"/>
    <property type="match status" value="1"/>
</dbReference>
<dbReference type="SMART" id="SM00304">
    <property type="entry name" value="HAMP"/>
    <property type="match status" value="1"/>
</dbReference>
<dbReference type="PATRIC" id="fig|1461583.4.peg.2280"/>
<evidence type="ECO:0000259" key="8">
    <source>
        <dbReference type="PROSITE" id="PS50111"/>
    </source>
</evidence>
<dbReference type="PANTHER" id="PTHR32089">
    <property type="entry name" value="METHYL-ACCEPTING CHEMOTAXIS PROTEIN MCPB"/>
    <property type="match status" value="1"/>
</dbReference>
<evidence type="ECO:0000259" key="9">
    <source>
        <dbReference type="PROSITE" id="PS50885"/>
    </source>
</evidence>
<dbReference type="InterPro" id="IPR004089">
    <property type="entry name" value="MCPsignal_dom"/>
</dbReference>
<accession>A0A078MG32</accession>
<gene>
    <name evidence="10" type="primary">mcpB_3</name>
    <name evidence="10" type="ORF">BN1050_02365</name>
</gene>
<evidence type="ECO:0000256" key="2">
    <source>
        <dbReference type="ARBA" id="ARBA00022475"/>
    </source>
</evidence>
<dbReference type="Pfam" id="PF00015">
    <property type="entry name" value="MCPsignal"/>
    <property type="match status" value="1"/>
</dbReference>
<dbReference type="Gene3D" id="6.10.340.10">
    <property type="match status" value="1"/>
</dbReference>
<keyword evidence="2" id="KW-1003">Cell membrane</keyword>
<evidence type="ECO:0000313" key="10">
    <source>
        <dbReference type="EMBL" id="CEA05245.1"/>
    </source>
</evidence>
<keyword evidence="7" id="KW-1133">Transmembrane helix</keyword>
<evidence type="ECO:0000256" key="7">
    <source>
        <dbReference type="SAM" id="Phobius"/>
    </source>
</evidence>
<dbReference type="GO" id="GO:0004888">
    <property type="term" value="F:transmembrane signaling receptor activity"/>
    <property type="evidence" value="ECO:0007669"/>
    <property type="project" value="InterPro"/>
</dbReference>
<dbReference type="InterPro" id="IPR004090">
    <property type="entry name" value="Chemotax_Me-accpt_rcpt"/>
</dbReference>
<comment type="similarity">
    <text evidence="5">Belongs to the methyl-accepting chemotaxis (MCP) protein family.</text>
</comment>
<keyword evidence="3 7" id="KW-0472">Membrane</keyword>
<feature type="domain" description="Methyl-accepting transducer" evidence="8">
    <location>
        <begin position="273"/>
        <end position="544"/>
    </location>
</feature>
<evidence type="ECO:0000256" key="4">
    <source>
        <dbReference type="ARBA" id="ARBA00023224"/>
    </source>
</evidence>
<evidence type="ECO:0000256" key="3">
    <source>
        <dbReference type="ARBA" id="ARBA00023136"/>
    </source>
</evidence>
<name>A0A078MG32_9BACL</name>
<dbReference type="GO" id="GO:0007165">
    <property type="term" value="P:signal transduction"/>
    <property type="evidence" value="ECO:0007669"/>
    <property type="project" value="UniProtKB-KW"/>
</dbReference>
<feature type="transmembrane region" description="Helical" evidence="7">
    <location>
        <begin position="182"/>
        <end position="200"/>
    </location>
</feature>
<proteinExistence type="inferred from homology"/>
<keyword evidence="7" id="KW-0812">Transmembrane</keyword>
<dbReference type="SMART" id="SM00283">
    <property type="entry name" value="MA"/>
    <property type="match status" value="1"/>
</dbReference>
<evidence type="ECO:0000256" key="6">
    <source>
        <dbReference type="PROSITE-ProRule" id="PRU00284"/>
    </source>
</evidence>
<organism evidence="10">
    <name type="scientific">Metalysinibacillus saudimassiliensis</name>
    <dbReference type="NCBI Taxonomy" id="1461583"/>
    <lineage>
        <taxon>Bacteria</taxon>
        <taxon>Bacillati</taxon>
        <taxon>Bacillota</taxon>
        <taxon>Bacilli</taxon>
        <taxon>Bacillales</taxon>
        <taxon>Caryophanaceae</taxon>
        <taxon>Metalysinibacillus</taxon>
    </lineage>
</organism>
<evidence type="ECO:0000256" key="5">
    <source>
        <dbReference type="ARBA" id="ARBA00029447"/>
    </source>
</evidence>
<dbReference type="EMBL" id="LN483077">
    <property type="protein sequence ID" value="CEA05245.1"/>
    <property type="molecule type" value="Genomic_DNA"/>
</dbReference>
<dbReference type="InterPro" id="IPR024478">
    <property type="entry name" value="HlyB_4HB_MCP"/>
</dbReference>
<dbReference type="GO" id="GO:0005886">
    <property type="term" value="C:plasma membrane"/>
    <property type="evidence" value="ECO:0007669"/>
    <property type="project" value="UniProtKB-SubCell"/>
</dbReference>
<evidence type="ECO:0000256" key="1">
    <source>
        <dbReference type="ARBA" id="ARBA00004236"/>
    </source>
</evidence>
<keyword evidence="4 6" id="KW-0807">Transducer</keyword>
<dbReference type="PANTHER" id="PTHR32089:SF112">
    <property type="entry name" value="LYSOZYME-LIKE PROTEIN-RELATED"/>
    <property type="match status" value="1"/>
</dbReference>
<dbReference type="HOGENOM" id="CLU_000445_107_27_9"/>
<dbReference type="PROSITE" id="PS50885">
    <property type="entry name" value="HAMP"/>
    <property type="match status" value="1"/>
</dbReference>
<reference evidence="10" key="1">
    <citation type="submission" date="2014-07" db="EMBL/GenBank/DDBJ databases">
        <authorList>
            <person name="Urmite Genomes Urmite Genomes"/>
        </authorList>
    </citation>
    <scope>NUCLEOTIDE SEQUENCE</scope>
    <source>
        <strain evidence="10">13S34_air</strain>
    </source>
</reference>
<feature type="transmembrane region" description="Helical" evidence="7">
    <location>
        <begin position="12"/>
        <end position="31"/>
    </location>
</feature>
<dbReference type="GO" id="GO:0006935">
    <property type="term" value="P:chemotaxis"/>
    <property type="evidence" value="ECO:0007669"/>
    <property type="project" value="InterPro"/>
</dbReference>
<comment type="subcellular location">
    <subcellularLocation>
        <location evidence="1">Cell membrane</location>
    </subcellularLocation>
</comment>
<dbReference type="InterPro" id="IPR003660">
    <property type="entry name" value="HAMP_dom"/>
</dbReference>
<feature type="domain" description="HAMP" evidence="9">
    <location>
        <begin position="202"/>
        <end position="254"/>
    </location>
</feature>
<dbReference type="SUPFAM" id="SSF58104">
    <property type="entry name" value="Methyl-accepting chemotaxis protein (MCP) signaling domain"/>
    <property type="match status" value="1"/>
</dbReference>
<dbReference type="Pfam" id="PF12729">
    <property type="entry name" value="4HB_MCP_1"/>
    <property type="match status" value="1"/>
</dbReference>
<dbReference type="AlphaFoldDB" id="A0A078MG32"/>